<keyword evidence="1" id="KW-0659">Purine metabolism</keyword>
<evidence type="ECO:0000313" key="4">
    <source>
        <dbReference type="Proteomes" id="UP000655751"/>
    </source>
</evidence>
<evidence type="ECO:0000313" key="3">
    <source>
        <dbReference type="EMBL" id="MBH0781314.1"/>
    </source>
</evidence>
<dbReference type="InterPro" id="IPR018020">
    <property type="entry name" value="OHCU_decarboxylase"/>
</dbReference>
<protein>
    <submittedName>
        <fullName evidence="3">OHCU decarboxylase</fullName>
    </submittedName>
</protein>
<accession>A0A931IGV5</accession>
<evidence type="ECO:0000259" key="2">
    <source>
        <dbReference type="Pfam" id="PF09349"/>
    </source>
</evidence>
<reference evidence="3" key="1">
    <citation type="submission" date="2020-11" db="EMBL/GenBank/DDBJ databases">
        <title>Nocardia NEAU-351.nov., a novel actinomycete isolated from the cow dung.</title>
        <authorList>
            <person name="Zhang X."/>
        </authorList>
    </citation>
    <scope>NUCLEOTIDE SEQUENCE</scope>
    <source>
        <strain evidence="3">NEAU-351</strain>
    </source>
</reference>
<gene>
    <name evidence="3" type="ORF">IT779_34085</name>
</gene>
<dbReference type="AlphaFoldDB" id="A0A931IGV5"/>
<sequence>MLIHRGIGLDRFNTLPRARAVHALFACCGNVTWAVTLVDARPYADRDKLLAEADLELLALSQTDLDRALDAVPAEQLSGRTITELARVTRERIDRMLGPAEGYPEY</sequence>
<dbReference type="EMBL" id="JADMLG010000023">
    <property type="protein sequence ID" value="MBH0781314.1"/>
    <property type="molecule type" value="Genomic_DNA"/>
</dbReference>
<dbReference type="GO" id="GO:0006144">
    <property type="term" value="P:purine nucleobase metabolic process"/>
    <property type="evidence" value="ECO:0007669"/>
    <property type="project" value="UniProtKB-KW"/>
</dbReference>
<organism evidence="3 4">
    <name type="scientific">Nocardia bovistercoris</name>
    <dbReference type="NCBI Taxonomy" id="2785916"/>
    <lineage>
        <taxon>Bacteria</taxon>
        <taxon>Bacillati</taxon>
        <taxon>Actinomycetota</taxon>
        <taxon>Actinomycetes</taxon>
        <taxon>Mycobacteriales</taxon>
        <taxon>Nocardiaceae</taxon>
        <taxon>Nocardia</taxon>
    </lineage>
</organism>
<dbReference type="Proteomes" id="UP000655751">
    <property type="component" value="Unassembled WGS sequence"/>
</dbReference>
<comment type="caution">
    <text evidence="3">The sequence shown here is derived from an EMBL/GenBank/DDBJ whole genome shotgun (WGS) entry which is preliminary data.</text>
</comment>
<dbReference type="Gene3D" id="1.10.3330.10">
    <property type="entry name" value="Oxo-4-hydroxy-4-carboxy-5-ureidoimidazoline decarboxylase"/>
    <property type="match status" value="1"/>
</dbReference>
<feature type="domain" description="Oxo-4-hydroxy-4-carboxy-5-ureidoimidazoline decarboxylase" evidence="2">
    <location>
        <begin position="13"/>
        <end position="73"/>
    </location>
</feature>
<evidence type="ECO:0000256" key="1">
    <source>
        <dbReference type="ARBA" id="ARBA00022631"/>
    </source>
</evidence>
<proteinExistence type="predicted"/>
<name>A0A931IGV5_9NOCA</name>
<dbReference type="SUPFAM" id="SSF158694">
    <property type="entry name" value="UraD-Like"/>
    <property type="match status" value="1"/>
</dbReference>
<keyword evidence="4" id="KW-1185">Reference proteome</keyword>
<dbReference type="Pfam" id="PF09349">
    <property type="entry name" value="OHCU_decarbox"/>
    <property type="match status" value="1"/>
</dbReference>
<dbReference type="RefSeq" id="WP_196153595.1">
    <property type="nucleotide sequence ID" value="NZ_JADMLG010000023.1"/>
</dbReference>
<dbReference type="InterPro" id="IPR036778">
    <property type="entry name" value="OHCU_decarboxylase_sf"/>
</dbReference>